<sequence>MQFQSGRRVASKAFVSWTQAVVVKPRHDYIVGIRERPEAKGEDFNALVDVMEHSLNSHAELISYPSTLNHTDASYPDAQKRGNTYRKIRDNLKTLTGKVCHKQCSVNRALQDGLVEYPKNNEWRSKYFPINPHPRGFKPNSCKCQPPKDFYELMAGQVAHFFANSHKMIGN</sequence>
<dbReference type="EMBL" id="LN649230">
    <property type="protein sequence ID" value="CEI61005.1"/>
    <property type="molecule type" value="Genomic_DNA"/>
</dbReference>
<proteinExistence type="predicted"/>
<accession>A0A2L2TNR9</accession>
<keyword evidence="2" id="KW-1185">Reference proteome</keyword>
<reference evidence="2" key="1">
    <citation type="submission" date="2014-10" db="EMBL/GenBank/DDBJ databases">
        <authorList>
            <person name="King R."/>
        </authorList>
    </citation>
    <scope>NUCLEOTIDE SEQUENCE [LARGE SCALE GENOMIC DNA]</scope>
    <source>
        <strain evidence="2">A3/5</strain>
    </source>
</reference>
<organism evidence="1 2">
    <name type="scientific">Fusarium venenatum</name>
    <dbReference type="NCBI Taxonomy" id="56646"/>
    <lineage>
        <taxon>Eukaryota</taxon>
        <taxon>Fungi</taxon>
        <taxon>Dikarya</taxon>
        <taxon>Ascomycota</taxon>
        <taxon>Pezizomycotina</taxon>
        <taxon>Sordariomycetes</taxon>
        <taxon>Hypocreomycetidae</taxon>
        <taxon>Hypocreales</taxon>
        <taxon>Nectriaceae</taxon>
        <taxon>Fusarium</taxon>
    </lineage>
</organism>
<dbReference type="AlphaFoldDB" id="A0A2L2TNR9"/>
<evidence type="ECO:0000313" key="1">
    <source>
        <dbReference type="EMBL" id="CEI61005.1"/>
    </source>
</evidence>
<protein>
    <submittedName>
        <fullName evidence="1">Uncharacterized protein</fullName>
    </submittedName>
</protein>
<dbReference type="OrthoDB" id="4995609at2759"/>
<evidence type="ECO:0000313" key="2">
    <source>
        <dbReference type="Proteomes" id="UP000245910"/>
    </source>
</evidence>
<dbReference type="Proteomes" id="UP000245910">
    <property type="component" value="Chromosome II"/>
</dbReference>
<name>A0A2L2TNR9_9HYPO</name>